<accession>A0ABX9T467</accession>
<proteinExistence type="predicted"/>
<dbReference type="SUPFAM" id="SSF56935">
    <property type="entry name" value="Porins"/>
    <property type="match status" value="1"/>
</dbReference>
<evidence type="ECO:0000313" key="3">
    <source>
        <dbReference type="Proteomes" id="UP000276029"/>
    </source>
</evidence>
<reference evidence="2 3" key="1">
    <citation type="submission" date="2018-10" db="EMBL/GenBank/DDBJ databases">
        <title>Genomic Encyclopedia of Type Strains, Phase IV (KMG-IV): sequencing the most valuable type-strain genomes for metagenomic binning, comparative biology and taxonomic classification.</title>
        <authorList>
            <person name="Goeker M."/>
        </authorList>
    </citation>
    <scope>NUCLEOTIDE SEQUENCE [LARGE SCALE GENOMIC DNA]</scope>
    <source>
        <strain evidence="2 3">DSM 19791</strain>
    </source>
</reference>
<feature type="region of interest" description="Disordered" evidence="1">
    <location>
        <begin position="185"/>
        <end position="204"/>
    </location>
</feature>
<protein>
    <submittedName>
        <fullName evidence="2">Uncharacterized protein (PEP-CTERM system associated)</fullName>
    </submittedName>
</protein>
<evidence type="ECO:0000313" key="2">
    <source>
        <dbReference type="EMBL" id="RKS92095.1"/>
    </source>
</evidence>
<sequence>MEADVGATMSGAGREVGRCRTLAATGVVVSMLTAMVPSSAYADVELKPFVSLRQVVSDGSNRDARGWLEAGAGFAALLDTNRVDGNISYRYSRRFEEFGSLSQKDRHNANANIRAELIDDFLLLNAGGTASQYATDVRGFNAINPDDESGNQTQIFSGYVEPSIQQRIGDFATFQGRYRLGAVSADSPRERLSSPGSIGLDPSDGIGSRLSDSISQTASVTLASTRATNTINWSLNAQGTHEDVDQLNQKYRGYSAGGELSFRISRKIELIGSGGYEDIENTQDSILFDEVTGLPVLDENDHFQVDPAMPRRTAYDFSGVYWNGGFRYTPSRRTSLEFRAGERYGSANFFLDFNHRSRGGLNVRANFQQTLNSFSRLLTQSINGVPVNAVRVGGIDQLGVPFCVLGIDPESDDGGCLGGLTQSLTPATFKSDRGLVMVSRTLEALTWSASAYYDKRRYVDAQQLQAPNQVELPTNLFGDDESFGVRGRVALRLGELQTLGFDALLARNSYALSVKRKDTQFTIGTQYSRRLSKNLSGNAAIYGTHRITETRGDSSTFTASVGVRYNF</sequence>
<keyword evidence="3" id="KW-1185">Reference proteome</keyword>
<dbReference type="EMBL" id="RBWX01000007">
    <property type="protein sequence ID" value="RKS92095.1"/>
    <property type="molecule type" value="Genomic_DNA"/>
</dbReference>
<organism evidence="2 3">
    <name type="scientific">Sphingosinicella microcystinivorans</name>
    <dbReference type="NCBI Taxonomy" id="335406"/>
    <lineage>
        <taxon>Bacteria</taxon>
        <taxon>Pseudomonadati</taxon>
        <taxon>Pseudomonadota</taxon>
        <taxon>Alphaproteobacteria</taxon>
        <taxon>Sphingomonadales</taxon>
        <taxon>Sphingosinicellaceae</taxon>
        <taxon>Sphingosinicella</taxon>
    </lineage>
</organism>
<dbReference type="Proteomes" id="UP000276029">
    <property type="component" value="Unassembled WGS sequence"/>
</dbReference>
<comment type="caution">
    <text evidence="2">The sequence shown here is derived from an EMBL/GenBank/DDBJ whole genome shotgun (WGS) entry which is preliminary data.</text>
</comment>
<evidence type="ECO:0000256" key="1">
    <source>
        <dbReference type="SAM" id="MobiDB-lite"/>
    </source>
</evidence>
<name>A0ABX9T467_SPHMI</name>
<dbReference type="RefSeq" id="WP_121049104.1">
    <property type="nucleotide sequence ID" value="NZ_AP018711.1"/>
</dbReference>
<gene>
    <name evidence="2" type="ORF">DFR51_1671</name>
</gene>